<comment type="caution">
    <text evidence="1">The sequence shown here is derived from an EMBL/GenBank/DDBJ whole genome shotgun (WGS) entry which is preliminary data.</text>
</comment>
<organism evidence="1 2">
    <name type="scientific">Algivirga pacifica</name>
    <dbReference type="NCBI Taxonomy" id="1162670"/>
    <lineage>
        <taxon>Bacteria</taxon>
        <taxon>Pseudomonadati</taxon>
        <taxon>Bacteroidota</taxon>
        <taxon>Cytophagia</taxon>
        <taxon>Cytophagales</taxon>
        <taxon>Flammeovirgaceae</taxon>
        <taxon>Algivirga</taxon>
    </lineage>
</organism>
<protein>
    <recommendedName>
        <fullName evidence="3">DUF4249 domain-containing protein</fullName>
    </recommendedName>
</protein>
<dbReference type="Proteomes" id="UP001500298">
    <property type="component" value="Unassembled WGS sequence"/>
</dbReference>
<evidence type="ECO:0008006" key="3">
    <source>
        <dbReference type="Google" id="ProtNLM"/>
    </source>
</evidence>
<keyword evidence="2" id="KW-1185">Reference proteome</keyword>
<dbReference type="InterPro" id="IPR025345">
    <property type="entry name" value="DUF4249"/>
</dbReference>
<evidence type="ECO:0000313" key="2">
    <source>
        <dbReference type="Proteomes" id="UP001500298"/>
    </source>
</evidence>
<proteinExistence type="predicted"/>
<accession>A0ABP9DEC3</accession>
<dbReference type="PROSITE" id="PS51257">
    <property type="entry name" value="PROKAR_LIPOPROTEIN"/>
    <property type="match status" value="1"/>
</dbReference>
<dbReference type="Pfam" id="PF14054">
    <property type="entry name" value="DUF4249"/>
    <property type="match status" value="2"/>
</dbReference>
<dbReference type="EMBL" id="BAABJX010000039">
    <property type="protein sequence ID" value="GAA4840308.1"/>
    <property type="molecule type" value="Genomic_DNA"/>
</dbReference>
<name>A0ABP9DEC3_9BACT</name>
<evidence type="ECO:0000313" key="1">
    <source>
        <dbReference type="EMBL" id="GAA4840308.1"/>
    </source>
</evidence>
<reference evidence="2" key="1">
    <citation type="journal article" date="2019" name="Int. J. Syst. Evol. Microbiol.">
        <title>The Global Catalogue of Microorganisms (GCM) 10K type strain sequencing project: providing services to taxonomists for standard genome sequencing and annotation.</title>
        <authorList>
            <consortium name="The Broad Institute Genomics Platform"/>
            <consortium name="The Broad Institute Genome Sequencing Center for Infectious Disease"/>
            <person name="Wu L."/>
            <person name="Ma J."/>
        </authorList>
    </citation>
    <scope>NUCLEOTIDE SEQUENCE [LARGE SCALE GENOMIC DNA]</scope>
    <source>
        <strain evidence="2">JCM 18326</strain>
    </source>
</reference>
<gene>
    <name evidence="1" type="ORF">GCM10023331_26790</name>
</gene>
<dbReference type="RefSeq" id="WP_345372610.1">
    <property type="nucleotide sequence ID" value="NZ_BAABJX010000039.1"/>
</dbReference>
<sequence>MRKYYSIYIGLIALLGLASCEDIVEIDLEEGETQFVVDAFINNQFKEQQIRLSYTKPYFQSSRADAVVGATVTVEELNGSGRVLSFTDPDEDGIYTWMPASEADTLMIHARTAEGVKGDFYENQYRLEVQHGEYTFESYTSIERVPSIDSLKLVTVEASLFFPVETIVGELWATDFQGKDDFYWLKTWKNGRLLDKVQEIVLVHDIIPGLNNNPLSDGTPFIPPVRLGVNPTADADDAFNTPFYEVGDSIYVELHSITGTGFNFMSEMQSNMSNGGLFAPPIVNVPTNIIPMNEKSEGKVVGIFCGSAISTIGVKITEQPPKDDSFGF</sequence>